<dbReference type="GO" id="GO:0006508">
    <property type="term" value="P:proteolysis"/>
    <property type="evidence" value="ECO:0007669"/>
    <property type="project" value="InterPro"/>
</dbReference>
<dbReference type="GO" id="GO:0004181">
    <property type="term" value="F:metallocarboxypeptidase activity"/>
    <property type="evidence" value="ECO:0007669"/>
    <property type="project" value="InterPro"/>
</dbReference>
<evidence type="ECO:0000256" key="1">
    <source>
        <dbReference type="PROSITE-ProRule" id="PRU01379"/>
    </source>
</evidence>
<keyword evidence="5" id="KW-1185">Reference proteome</keyword>
<feature type="chain" id="PRO_5043748207" evidence="2">
    <location>
        <begin position="23"/>
        <end position="469"/>
    </location>
</feature>
<dbReference type="SUPFAM" id="SSF53187">
    <property type="entry name" value="Zn-dependent exopeptidases"/>
    <property type="match status" value="1"/>
</dbReference>
<keyword evidence="2" id="KW-0732">Signal</keyword>
<dbReference type="AlphaFoldDB" id="A0AAU0MYF6"/>
<feature type="domain" description="Peptidase M14" evidence="3">
    <location>
        <begin position="39"/>
        <end position="294"/>
    </location>
</feature>
<sequence length="469" mass="51562">MARRLSLLLGVFLSVSSPSLLAADESDSYLNYKIPGLDKPAIRQGDILPLLQGLQKSPLLRVEEIARSYEGRPISSVSIGRGDTRVMMWSQMHGDEPTATTALFDLLAFITAPEQAQWREGWMDDLTLVMVPMLNPDGAERVTRHNAQSFDVNRDAKALQSPEGRALMSLAKSFKPEFGFNLHDQNRHYGVGQTDKMATISVLAPAYNEAREVNASRARAMKLIGLLTQRIGPVIGDHIAKYDDTYAWRAFGDTFAEMGISTILIESGAHPNDPNRQVARRMNFEMLVAAIDSIASGSYQPVSVGVYDAIPFNRDEAFVDVKIDNVRAGDGDKAYRTDIAINHRYGSVSVVDVGDLSNKHGALSVDAGGAHYQAAKAFQLEKTLELTDRRYLELLRSGYGYFVGDSELLVKETQWPVVVNPANLEGERPARRQTATFLLKDEAGVRLAVLNGGVVDVRNGTLLALDLEP</sequence>
<reference evidence="4 5" key="1">
    <citation type="submission" date="2023-10" db="EMBL/GenBank/DDBJ databases">
        <title>Description of Microbulbifer bruguierae sp. nov., isolated from the sediments of mangrove plant Bruguiera sexangula and comparative genomic analyses of the genus Microbulbifer.</title>
        <authorList>
            <person name="Long M."/>
        </authorList>
    </citation>
    <scope>NUCLEOTIDE SEQUENCE [LARGE SCALE GENOMIC DNA]</scope>
    <source>
        <strain evidence="4 5">SPO729</strain>
    </source>
</reference>
<organism evidence="4 5">
    <name type="scientific">Microbulbifer pacificus</name>
    <dbReference type="NCBI Taxonomy" id="407164"/>
    <lineage>
        <taxon>Bacteria</taxon>
        <taxon>Pseudomonadati</taxon>
        <taxon>Pseudomonadota</taxon>
        <taxon>Gammaproteobacteria</taxon>
        <taxon>Cellvibrionales</taxon>
        <taxon>Microbulbiferaceae</taxon>
        <taxon>Microbulbifer</taxon>
    </lineage>
</organism>
<dbReference type="PROSITE" id="PS52035">
    <property type="entry name" value="PEPTIDASE_M14"/>
    <property type="match status" value="1"/>
</dbReference>
<protein>
    <submittedName>
        <fullName evidence="4">M14 family metallopeptidase</fullName>
    </submittedName>
</protein>
<evidence type="ECO:0000313" key="5">
    <source>
        <dbReference type="Proteomes" id="UP001302477"/>
    </source>
</evidence>
<dbReference type="InterPro" id="IPR000834">
    <property type="entry name" value="Peptidase_M14"/>
</dbReference>
<dbReference type="EMBL" id="CP137555">
    <property type="protein sequence ID" value="WOX05529.1"/>
    <property type="molecule type" value="Genomic_DNA"/>
</dbReference>
<comment type="similarity">
    <text evidence="1">Belongs to the peptidase M14 family.</text>
</comment>
<feature type="signal peptide" evidence="2">
    <location>
        <begin position="1"/>
        <end position="22"/>
    </location>
</feature>
<dbReference type="RefSeq" id="WP_318953999.1">
    <property type="nucleotide sequence ID" value="NZ_CP137555.1"/>
</dbReference>
<name>A0AAU0MYF6_9GAMM</name>
<accession>A0AAU0MYF6</accession>
<dbReference type="Gene3D" id="3.40.630.10">
    <property type="entry name" value="Zn peptidases"/>
    <property type="match status" value="1"/>
</dbReference>
<comment type="caution">
    <text evidence="1">Lacks conserved residue(s) required for the propagation of feature annotation.</text>
</comment>
<dbReference type="GO" id="GO:0008270">
    <property type="term" value="F:zinc ion binding"/>
    <property type="evidence" value="ECO:0007669"/>
    <property type="project" value="InterPro"/>
</dbReference>
<evidence type="ECO:0000259" key="3">
    <source>
        <dbReference type="PROSITE" id="PS52035"/>
    </source>
</evidence>
<proteinExistence type="inferred from homology"/>
<evidence type="ECO:0000256" key="2">
    <source>
        <dbReference type="SAM" id="SignalP"/>
    </source>
</evidence>
<dbReference type="CDD" id="cd06239">
    <property type="entry name" value="M14-like"/>
    <property type="match status" value="1"/>
</dbReference>
<dbReference type="KEGG" id="mpaf:R5R33_17590"/>
<dbReference type="Pfam" id="PF00246">
    <property type="entry name" value="Peptidase_M14"/>
    <property type="match status" value="1"/>
</dbReference>
<evidence type="ECO:0000313" key="4">
    <source>
        <dbReference type="EMBL" id="WOX05529.1"/>
    </source>
</evidence>
<dbReference type="Proteomes" id="UP001302477">
    <property type="component" value="Chromosome"/>
</dbReference>
<gene>
    <name evidence="4" type="ORF">R5R33_17590</name>
</gene>